<organism evidence="1">
    <name type="scientific">Pantoea phage Survivor</name>
    <dbReference type="NCBI Taxonomy" id="3232176"/>
    <lineage>
        <taxon>Viruses</taxon>
        <taxon>Duplodnaviria</taxon>
        <taxon>Heunggongvirae</taxon>
        <taxon>Uroviricota</taxon>
        <taxon>Caudoviricetes</taxon>
    </lineage>
</organism>
<protein>
    <submittedName>
        <fullName evidence="1">Uncharacterized protein</fullName>
    </submittedName>
</protein>
<dbReference type="EMBL" id="PP885733">
    <property type="protein sequence ID" value="XCN28320.1"/>
    <property type="molecule type" value="Genomic_DNA"/>
</dbReference>
<name>A0AAU8KZM2_9CAUD</name>
<proteinExistence type="predicted"/>
<evidence type="ECO:0000313" key="1">
    <source>
        <dbReference type="EMBL" id="XCN28320.1"/>
    </source>
</evidence>
<sequence length="121" mass="14217">MDSRVALCMTVHEDMLKTLVRAKHDFKSVRGFGVFIFPNMFKLWRFNQVIRGWKKAWTFDDKYLQELIKDGKDIPEMAEVINEMNDLLVNYKNDIVGVLSYAYGKETAIDFYNIFSYGGRV</sequence>
<accession>A0AAU8KZM2</accession>
<reference evidence="1" key="1">
    <citation type="submission" date="2024-06" db="EMBL/GenBank/DDBJ databases">
        <authorList>
            <person name="Gannavaram S."/>
            <person name="Nemani S."/>
            <person name="Datta M."/>
            <person name="Picchiottino A."/>
            <person name="Mereddy A."/>
            <person name="Gannavaram N."/>
            <person name="Honeycutt C."/>
            <person name="Tran D."/>
            <person name="Choi K."/>
            <person name="Srinivasan K."/>
            <person name="Johnson A."/>
        </authorList>
    </citation>
    <scope>NUCLEOTIDE SEQUENCE</scope>
</reference>